<dbReference type="PANTHER" id="PTHR33371:SF19">
    <property type="entry name" value="MCE-FAMILY PROTEIN MCE4A"/>
    <property type="match status" value="1"/>
</dbReference>
<dbReference type="Proteomes" id="UP000547444">
    <property type="component" value="Unassembled WGS sequence"/>
</dbReference>
<evidence type="ECO:0000259" key="2">
    <source>
        <dbReference type="Pfam" id="PF11887"/>
    </source>
</evidence>
<dbReference type="GO" id="GO:0051701">
    <property type="term" value="P:biological process involved in interaction with host"/>
    <property type="evidence" value="ECO:0007669"/>
    <property type="project" value="TreeGrafter"/>
</dbReference>
<reference evidence="3 4" key="1">
    <citation type="submission" date="2020-03" db="EMBL/GenBank/DDBJ databases">
        <title>Sequencing the genomes of 1000 actinobacteria strains.</title>
        <authorList>
            <person name="Klenk H.-P."/>
        </authorList>
    </citation>
    <scope>NUCLEOTIDE SEQUENCE [LARGE SCALE GENOMIC DNA]</scope>
    <source>
        <strain evidence="3 4">DSM 44556</strain>
    </source>
</reference>
<dbReference type="AlphaFoldDB" id="A0A7X5U1L8"/>
<dbReference type="Pfam" id="PF11887">
    <property type="entry name" value="Mce4_CUP1"/>
    <property type="match status" value="1"/>
</dbReference>
<dbReference type="PANTHER" id="PTHR33371">
    <property type="entry name" value="INTERMEMBRANE PHOSPHOLIPID TRANSPORT SYSTEM BINDING PROTEIN MLAD-RELATED"/>
    <property type="match status" value="1"/>
</dbReference>
<gene>
    <name evidence="3" type="ORF">FHU31_003732</name>
</gene>
<organism evidence="3 4">
    <name type="scientific">Mycolicibacterium fluoranthenivorans</name>
    <dbReference type="NCBI Taxonomy" id="258505"/>
    <lineage>
        <taxon>Bacteria</taxon>
        <taxon>Bacillati</taxon>
        <taxon>Actinomycetota</taxon>
        <taxon>Actinomycetes</taxon>
        <taxon>Mycobacteriales</taxon>
        <taxon>Mycobacteriaceae</taxon>
        <taxon>Mycolicibacterium</taxon>
    </lineage>
</organism>
<dbReference type="EMBL" id="JAANOW010000002">
    <property type="protein sequence ID" value="NIH96742.1"/>
    <property type="molecule type" value="Genomic_DNA"/>
</dbReference>
<proteinExistence type="predicted"/>
<evidence type="ECO:0000259" key="1">
    <source>
        <dbReference type="Pfam" id="PF02470"/>
    </source>
</evidence>
<keyword evidence="4" id="KW-1185">Reference proteome</keyword>
<protein>
    <submittedName>
        <fullName evidence="3">Virulence factor Mce-like protein</fullName>
    </submittedName>
</protein>
<accession>A0A7X5U1L8</accession>
<evidence type="ECO:0000313" key="4">
    <source>
        <dbReference type="Proteomes" id="UP000547444"/>
    </source>
</evidence>
<dbReference type="GO" id="GO:0005576">
    <property type="term" value="C:extracellular region"/>
    <property type="evidence" value="ECO:0007669"/>
    <property type="project" value="TreeGrafter"/>
</dbReference>
<dbReference type="Pfam" id="PF02470">
    <property type="entry name" value="MlaD"/>
    <property type="match status" value="1"/>
</dbReference>
<dbReference type="InterPro" id="IPR052336">
    <property type="entry name" value="MlaD_Phospholipid_Transporter"/>
</dbReference>
<sequence>MTGSVAVAVVTAVIAGAVVLFRGGAATTVSVTVISPRAGLVLNPEAKVKLHGAQVGKVVSIDSLPDGQAAIRLAMNPADLSLIPANTFAQIASSTVFGAKFVDLVPPKTPSRDTMYAGQVLDARHVTVEINTVFEQLVTVLAQIQPEKLNETLGALAQAFDGRGDKLGQTMADLGALLVKIDPSLPTLSHEIAVMPSVLGAYADAAPDLTSTLRNATQLSDTIVDRRDDLDALLISAIGLADIGNDVVATNSESLTNVMHLLVPTTTLTNQYNPALTCALKGVEPLALGAPQPLPGVMLLDSFLLGTERYRYPKNLPKVAATGGPQCMDLPNVGFGQRPPFVVTDIDANPAQYGNQGILLNSDALKQALFGPLDGPPRNTAQIGQPG</sequence>
<dbReference type="InterPro" id="IPR005693">
    <property type="entry name" value="Mce"/>
</dbReference>
<feature type="domain" description="Mammalian cell entry C-terminal" evidence="2">
    <location>
        <begin position="114"/>
        <end position="325"/>
    </location>
</feature>
<evidence type="ECO:0000313" key="3">
    <source>
        <dbReference type="EMBL" id="NIH96742.1"/>
    </source>
</evidence>
<comment type="caution">
    <text evidence="3">The sequence shown here is derived from an EMBL/GenBank/DDBJ whole genome shotgun (WGS) entry which is preliminary data.</text>
</comment>
<feature type="domain" description="Mce/MlaD" evidence="1">
    <location>
        <begin position="28"/>
        <end position="107"/>
    </location>
</feature>
<dbReference type="InterPro" id="IPR003399">
    <property type="entry name" value="Mce/MlaD"/>
</dbReference>
<name>A0A7X5U1L8_9MYCO</name>
<dbReference type="InterPro" id="IPR024516">
    <property type="entry name" value="Mce_C"/>
</dbReference>
<dbReference type="NCBIfam" id="TIGR00996">
    <property type="entry name" value="Mtu_fam_mce"/>
    <property type="match status" value="1"/>
</dbReference>